<gene>
    <name evidence="1" type="ORF">RM445_01160</name>
</gene>
<proteinExistence type="predicted"/>
<dbReference type="Proteomes" id="UP001183202">
    <property type="component" value="Unassembled WGS sequence"/>
</dbReference>
<sequence>MTSAPDHAVVPAWVVPAHRQVVELHYLTYRLVEAVGDIEAGGRLAAVEWVVGGRRAPVTHRSDTATWEQVRAESWVALCVAADGAAPTDRDWTRLGVNAQPAVVEDIDWAYGAWRMLAWLLGVRPDPPVELPERYPDGSLVGGPRYVARSDSASPVWQAAQARRRERARADARRHWRHVRGLADR</sequence>
<dbReference type="RefSeq" id="WP_311554031.1">
    <property type="nucleotide sequence ID" value="NZ_JAVREJ010000001.1"/>
</dbReference>
<dbReference type="EMBL" id="JAVREJ010000001">
    <property type="protein sequence ID" value="MDT0348132.1"/>
    <property type="molecule type" value="Genomic_DNA"/>
</dbReference>
<evidence type="ECO:0000313" key="1">
    <source>
        <dbReference type="EMBL" id="MDT0348132.1"/>
    </source>
</evidence>
<evidence type="ECO:0000313" key="2">
    <source>
        <dbReference type="Proteomes" id="UP001183202"/>
    </source>
</evidence>
<reference evidence="2" key="1">
    <citation type="submission" date="2023-07" db="EMBL/GenBank/DDBJ databases">
        <title>30 novel species of actinomycetes from the DSMZ collection.</title>
        <authorList>
            <person name="Nouioui I."/>
        </authorList>
    </citation>
    <scope>NUCLEOTIDE SEQUENCE [LARGE SCALE GENOMIC DNA]</scope>
    <source>
        <strain evidence="2">DSM 45834</strain>
    </source>
</reference>
<protein>
    <recommendedName>
        <fullName evidence="3">Immunity protein Imm1</fullName>
    </recommendedName>
</protein>
<evidence type="ECO:0008006" key="3">
    <source>
        <dbReference type="Google" id="ProtNLM"/>
    </source>
</evidence>
<keyword evidence="2" id="KW-1185">Reference proteome</keyword>
<name>A0ABU2N3E9_9PSEU</name>
<comment type="caution">
    <text evidence="1">The sequence shown here is derived from an EMBL/GenBank/DDBJ whole genome shotgun (WGS) entry which is preliminary data.</text>
</comment>
<accession>A0ABU2N3E9</accession>
<organism evidence="1 2">
    <name type="scientific">Pseudonocardia charpentierae</name>
    <dbReference type="NCBI Taxonomy" id="3075545"/>
    <lineage>
        <taxon>Bacteria</taxon>
        <taxon>Bacillati</taxon>
        <taxon>Actinomycetota</taxon>
        <taxon>Actinomycetes</taxon>
        <taxon>Pseudonocardiales</taxon>
        <taxon>Pseudonocardiaceae</taxon>
        <taxon>Pseudonocardia</taxon>
    </lineage>
</organism>